<dbReference type="Proteomes" id="UP000269692">
    <property type="component" value="Unassembled WGS sequence"/>
</dbReference>
<evidence type="ECO:0000256" key="1">
    <source>
        <dbReference type="ARBA" id="ARBA00022729"/>
    </source>
</evidence>
<protein>
    <submittedName>
        <fullName evidence="3">Extracellular solute-binding protein</fullName>
    </submittedName>
</protein>
<evidence type="ECO:0000313" key="3">
    <source>
        <dbReference type="EMBL" id="RLP78432.1"/>
    </source>
</evidence>
<gene>
    <name evidence="3" type="ORF">D9R14_11540</name>
</gene>
<keyword evidence="4" id="KW-1185">Reference proteome</keyword>
<organism evidence="3 4">
    <name type="scientific">Xanthobacter tagetidis</name>
    <dbReference type="NCBI Taxonomy" id="60216"/>
    <lineage>
        <taxon>Bacteria</taxon>
        <taxon>Pseudomonadati</taxon>
        <taxon>Pseudomonadota</taxon>
        <taxon>Alphaproteobacteria</taxon>
        <taxon>Hyphomicrobiales</taxon>
        <taxon>Xanthobacteraceae</taxon>
        <taxon>Xanthobacter</taxon>
    </lineage>
</organism>
<evidence type="ECO:0000256" key="2">
    <source>
        <dbReference type="ARBA" id="ARBA00022764"/>
    </source>
</evidence>
<name>A0A3L7AG95_9HYPH</name>
<dbReference type="InterPro" id="IPR006311">
    <property type="entry name" value="TAT_signal"/>
</dbReference>
<dbReference type="PANTHER" id="PTHR30006">
    <property type="entry name" value="THIAMINE-BINDING PERIPLASMIC PROTEIN-RELATED"/>
    <property type="match status" value="1"/>
</dbReference>
<reference evidence="3 4" key="1">
    <citation type="submission" date="2018-10" db="EMBL/GenBank/DDBJ databases">
        <title>Xanthobacter tagetidis genome sequencing and assembly.</title>
        <authorList>
            <person name="Maclea K.S."/>
            <person name="Goen A.E."/>
            <person name="Fatima S.A."/>
        </authorList>
    </citation>
    <scope>NUCLEOTIDE SEQUENCE [LARGE SCALE GENOMIC DNA]</scope>
    <source>
        <strain evidence="3 4">ATCC 700314</strain>
    </source>
</reference>
<comment type="caution">
    <text evidence="3">The sequence shown here is derived from an EMBL/GenBank/DDBJ whole genome shotgun (WGS) entry which is preliminary data.</text>
</comment>
<sequence length="375" mass="41631">MPAAQTAWRPAMSLSRRDFTRAALAGTGLAATGLSTLGLLTPAQAAERLLVVQWGANWIEVSKQILAEFQKTNDTQVAWELHSGGSAAVVAKIKATWPRTQYNVLSVWDPVFRAMIAEDWLLPIDESIVTNLKTIPDQYIQKNAKGEKMTVPLSTAGAFWGYRDDLLPGGFSSLEDLLKPEFKGKLCVPYPINLTGLLIVSAAIQRGGNERNPEPGWDFIKELASKGQIGEICTSNSEYINAMATGRYSVGFWNNGGWFATAKNFPVKLKNRMPDNKGFLYNEGFCVLKGSPAKAAFEFANFFAEPKMNEIYNMPLGSGPTQPSAKANPMIADWYYTPEELPKYAYFADFAYLSSVMNEWNARWEREIVPLVRRG</sequence>
<dbReference type="InterPro" id="IPR006059">
    <property type="entry name" value="SBP"/>
</dbReference>
<dbReference type="AlphaFoldDB" id="A0A3L7AG95"/>
<dbReference type="OrthoDB" id="6529964at2"/>
<proteinExistence type="predicted"/>
<dbReference type="Gene3D" id="3.40.190.10">
    <property type="entry name" value="Periplasmic binding protein-like II"/>
    <property type="match status" value="2"/>
</dbReference>
<dbReference type="EMBL" id="RCTF01000008">
    <property type="protein sequence ID" value="RLP78432.1"/>
    <property type="molecule type" value="Genomic_DNA"/>
</dbReference>
<dbReference type="PANTHER" id="PTHR30006:SF2">
    <property type="entry name" value="ABC TRANSPORTER SUBSTRATE-BINDING PROTEIN"/>
    <property type="match status" value="1"/>
</dbReference>
<dbReference type="PROSITE" id="PS51318">
    <property type="entry name" value="TAT"/>
    <property type="match status" value="1"/>
</dbReference>
<evidence type="ECO:0000313" key="4">
    <source>
        <dbReference type="Proteomes" id="UP000269692"/>
    </source>
</evidence>
<dbReference type="SUPFAM" id="SSF53850">
    <property type="entry name" value="Periplasmic binding protein-like II"/>
    <property type="match status" value="1"/>
</dbReference>
<keyword evidence="1" id="KW-0732">Signal</keyword>
<dbReference type="Pfam" id="PF13416">
    <property type="entry name" value="SBP_bac_8"/>
    <property type="match status" value="1"/>
</dbReference>
<accession>A0A3L7AG95</accession>
<keyword evidence="2" id="KW-0574">Periplasm</keyword>